<dbReference type="PANTHER" id="PTHR33294:SF6">
    <property type="entry name" value="AWPM-19-LIKE FAMILY PROTEIN"/>
    <property type="match status" value="1"/>
</dbReference>
<accession>A9P169</accession>
<feature type="transmembrane region" description="Helical" evidence="1">
    <location>
        <begin position="98"/>
        <end position="119"/>
    </location>
</feature>
<dbReference type="OMA" id="MNKSISH"/>
<keyword evidence="1" id="KW-1133">Transmembrane helix</keyword>
<reference evidence="2" key="1">
    <citation type="journal article" date="2008" name="BMC Genomics">
        <title>A conifer genomics resource of 200,000 spruce (Picea spp.) ESTs and 6,464 high-quality, sequence-finished full-length cDNAs for Sitka spruce (Picea sitchensis).</title>
        <authorList>
            <person name="Ralph S.G."/>
            <person name="Chun H.J."/>
            <person name="Kolosova N."/>
            <person name="Cooper D."/>
            <person name="Oddy C."/>
            <person name="Ritland C.E."/>
            <person name="Kirkpatrick R."/>
            <person name="Moore R."/>
            <person name="Barber S."/>
            <person name="Holt R.A."/>
            <person name="Jones S.J."/>
            <person name="Marra M.A."/>
            <person name="Douglas C.J."/>
            <person name="Ritland K."/>
            <person name="Bohlmann J."/>
        </authorList>
    </citation>
    <scope>NUCLEOTIDE SEQUENCE</scope>
    <source>
        <tissue evidence="2">Green portion of the leader tissue</tissue>
    </source>
</reference>
<feature type="transmembrane region" description="Helical" evidence="1">
    <location>
        <begin position="63"/>
        <end position="86"/>
    </location>
</feature>
<keyword evidence="1" id="KW-0472">Membrane</keyword>
<dbReference type="AlphaFoldDB" id="A9P169"/>
<dbReference type="InterPro" id="IPR008390">
    <property type="entry name" value="AWPM-19"/>
</dbReference>
<protein>
    <recommendedName>
        <fullName evidence="3">AWPM-19-like family protein</fullName>
    </recommendedName>
</protein>
<keyword evidence="1" id="KW-0812">Transmembrane</keyword>
<dbReference type="PANTHER" id="PTHR33294">
    <property type="entry name" value="AWPM-19-LIKE FAMILY PROTEIN"/>
    <property type="match status" value="1"/>
</dbReference>
<organism evidence="2">
    <name type="scientific">Picea sitchensis</name>
    <name type="common">Sitka spruce</name>
    <name type="synonym">Pinus sitchensis</name>
    <dbReference type="NCBI Taxonomy" id="3332"/>
    <lineage>
        <taxon>Eukaryota</taxon>
        <taxon>Viridiplantae</taxon>
        <taxon>Streptophyta</taxon>
        <taxon>Embryophyta</taxon>
        <taxon>Tracheophyta</taxon>
        <taxon>Spermatophyta</taxon>
        <taxon>Pinopsida</taxon>
        <taxon>Pinidae</taxon>
        <taxon>Conifers I</taxon>
        <taxon>Pinales</taxon>
        <taxon>Pinaceae</taxon>
        <taxon>Picea</taxon>
    </lineage>
</organism>
<proteinExistence type="evidence at transcript level"/>
<feature type="transmembrane region" description="Helical" evidence="1">
    <location>
        <begin position="12"/>
        <end position="32"/>
    </location>
</feature>
<feature type="transmembrane region" description="Helical" evidence="1">
    <location>
        <begin position="131"/>
        <end position="151"/>
    </location>
</feature>
<sequence length="189" mass="20064">MSLGVVKSLVGFLLLLNFCMFVIVAAIAGWALNNALDHTYSTGSGKPFPVGFSPVYFPMGNEATGFMVIFSLIAAVVGAASCLSGLHHLRVWTAHSLASSTASSMTAWALTLLAMGLAYKEIHMGGRNAKLITLESFLIILCVTKLFYILLIHGGFFGGNYCSYQDTYVATTTTTAEPQKGSTTVTSSV</sequence>
<name>A9P169_PICSI</name>
<evidence type="ECO:0000256" key="1">
    <source>
        <dbReference type="SAM" id="Phobius"/>
    </source>
</evidence>
<dbReference type="Pfam" id="PF05512">
    <property type="entry name" value="AWPM-19"/>
    <property type="match status" value="1"/>
</dbReference>
<evidence type="ECO:0000313" key="2">
    <source>
        <dbReference type="EMBL" id="ABK26630.1"/>
    </source>
</evidence>
<evidence type="ECO:0008006" key="3">
    <source>
        <dbReference type="Google" id="ProtNLM"/>
    </source>
</evidence>
<dbReference type="EMBL" id="EF087386">
    <property type="protein sequence ID" value="ABK26630.1"/>
    <property type="molecule type" value="mRNA"/>
</dbReference>